<dbReference type="EMBL" id="RKLQ01000001">
    <property type="protein sequence ID" value="MBX0302325.1"/>
    <property type="molecule type" value="Genomic_DNA"/>
</dbReference>
<gene>
    <name evidence="2" type="ORF">EGD98_01435</name>
</gene>
<dbReference type="InterPro" id="IPR014710">
    <property type="entry name" value="RmlC-like_jellyroll"/>
</dbReference>
<comment type="caution">
    <text evidence="2">The sequence shown here is derived from an EMBL/GenBank/DDBJ whole genome shotgun (WGS) entry which is preliminary data.</text>
</comment>
<evidence type="ECO:0000313" key="2">
    <source>
        <dbReference type="EMBL" id="MBX0302325.1"/>
    </source>
</evidence>
<dbReference type="Pfam" id="PF07883">
    <property type="entry name" value="Cupin_2"/>
    <property type="match status" value="1"/>
</dbReference>
<reference evidence="2" key="1">
    <citation type="submission" date="2021-06" db="EMBL/GenBank/DDBJ databases">
        <title>Halomicroarcula sp. F24A a new haloarchaeum isolated from saline soil.</title>
        <authorList>
            <person name="Duran-Viseras A."/>
            <person name="Sanchez-Porro C."/>
            <person name="Ventosa A."/>
        </authorList>
    </citation>
    <scope>NUCLEOTIDE SEQUENCE</scope>
    <source>
        <strain evidence="2">F24A</strain>
    </source>
</reference>
<dbReference type="SUPFAM" id="SSF51182">
    <property type="entry name" value="RmlC-like cupins"/>
    <property type="match status" value="1"/>
</dbReference>
<dbReference type="Gene3D" id="2.60.120.10">
    <property type="entry name" value="Jelly Rolls"/>
    <property type="match status" value="1"/>
</dbReference>
<dbReference type="InterPro" id="IPR013096">
    <property type="entry name" value="Cupin_2"/>
</dbReference>
<evidence type="ECO:0000259" key="1">
    <source>
        <dbReference type="Pfam" id="PF07883"/>
    </source>
</evidence>
<keyword evidence="3" id="KW-1185">Reference proteome</keyword>
<dbReference type="AlphaFoldDB" id="A0A8J7YA86"/>
<feature type="domain" description="Cupin type-2" evidence="1">
    <location>
        <begin position="68"/>
        <end position="136"/>
    </location>
</feature>
<accession>A0A8J7YA86</accession>
<evidence type="ECO:0000313" key="3">
    <source>
        <dbReference type="Proteomes" id="UP000783863"/>
    </source>
</evidence>
<protein>
    <submittedName>
        <fullName evidence="2">Cupin domain-containing protein</fullName>
    </submittedName>
</protein>
<dbReference type="InterPro" id="IPR011051">
    <property type="entry name" value="RmlC_Cupin_sf"/>
</dbReference>
<proteinExistence type="predicted"/>
<name>A0A8J7YA86_9EURY</name>
<dbReference type="Proteomes" id="UP000783863">
    <property type="component" value="Unassembled WGS sequence"/>
</dbReference>
<organism evidence="2 3">
    <name type="scientific">Haloarcula salinisoli</name>
    <dbReference type="NCBI Taxonomy" id="2487746"/>
    <lineage>
        <taxon>Archaea</taxon>
        <taxon>Methanobacteriati</taxon>
        <taxon>Methanobacteriota</taxon>
        <taxon>Stenosarchaea group</taxon>
        <taxon>Halobacteria</taxon>
        <taxon>Halobacteriales</taxon>
        <taxon>Haloarculaceae</taxon>
        <taxon>Haloarcula</taxon>
    </lineage>
</organism>
<dbReference type="CDD" id="cd02208">
    <property type="entry name" value="cupin_RmlC-like"/>
    <property type="match status" value="1"/>
</dbReference>
<sequence>MTIMETDNADSVDERTTPDLTKIRFDELETVEMTQADSETEFGVSIPFAPEFPATTGLELSGGHTVVYTEIPPGKELGTHTDSPEELLVCLEGDGVEIWAGDGGGELAAGEMAVFPAMEPHGLRNTGSETARFVAFFSDSTTVHEFEAPLDPLGDSIVRT</sequence>